<keyword evidence="2" id="KW-1185">Reference proteome</keyword>
<dbReference type="Proteomes" id="UP000027946">
    <property type="component" value="Unassembled WGS sequence"/>
</dbReference>
<name>A0A069RF87_PEPLI</name>
<comment type="caution">
    <text evidence="1">The sequence shown here is derived from an EMBL/GenBank/DDBJ whole genome shotgun (WGS) entry which is preliminary data.</text>
</comment>
<evidence type="ECO:0000313" key="1">
    <source>
        <dbReference type="EMBL" id="KDR95661.1"/>
    </source>
</evidence>
<dbReference type="eggNOG" id="ENOG5033QVE">
    <property type="taxonomic scope" value="Bacteria"/>
</dbReference>
<organism evidence="1 2">
    <name type="scientific">Peptoclostridium litorale DSM 5388</name>
    <dbReference type="NCBI Taxonomy" id="1121324"/>
    <lineage>
        <taxon>Bacteria</taxon>
        <taxon>Bacillati</taxon>
        <taxon>Bacillota</taxon>
        <taxon>Clostridia</taxon>
        <taxon>Peptostreptococcales</taxon>
        <taxon>Peptoclostridiaceae</taxon>
        <taxon>Peptoclostridium</taxon>
    </lineage>
</organism>
<dbReference type="RefSeq" id="WP_038264075.1">
    <property type="nucleotide sequence ID" value="NZ_FSRH01000006.1"/>
</dbReference>
<dbReference type="EMBL" id="JJMM01000010">
    <property type="protein sequence ID" value="KDR95661.1"/>
    <property type="molecule type" value="Genomic_DNA"/>
</dbReference>
<reference evidence="1 2" key="1">
    <citation type="submission" date="2014-03" db="EMBL/GenBank/DDBJ databases">
        <title>Genome sequence of Clostridium litorale W6, DSM 5388.</title>
        <authorList>
            <person name="Poehlein A."/>
            <person name="Jagirdar A."/>
            <person name="Khonsari B."/>
            <person name="Chibani C.M."/>
            <person name="Gutierrez Gutierrez D.A."/>
            <person name="Davydova E."/>
            <person name="Alghaithi H.S."/>
            <person name="Nair K.P."/>
            <person name="Dhamotharan K."/>
            <person name="Chandran L."/>
            <person name="G W."/>
            <person name="Daniel R."/>
        </authorList>
    </citation>
    <scope>NUCLEOTIDE SEQUENCE [LARGE SCALE GENOMIC DNA]</scope>
    <source>
        <strain evidence="1 2">W6</strain>
    </source>
</reference>
<evidence type="ECO:0000313" key="2">
    <source>
        <dbReference type="Proteomes" id="UP000027946"/>
    </source>
</evidence>
<proteinExistence type="predicted"/>
<evidence type="ECO:0008006" key="3">
    <source>
        <dbReference type="Google" id="ProtNLM"/>
    </source>
</evidence>
<protein>
    <recommendedName>
        <fullName evidence="3">Lipoprotein</fullName>
    </recommendedName>
</protein>
<dbReference type="PROSITE" id="PS51257">
    <property type="entry name" value="PROKAR_LIPOPROTEIN"/>
    <property type="match status" value="1"/>
</dbReference>
<dbReference type="AlphaFoldDB" id="A0A069RF87"/>
<sequence>MSRKTRELFIFTLIAIMVFTACAASPWEYEMLIEEPITVKSDQEKVKMGDLEKDKTEVVLDAGAFDKATEVTLKTPEGVPDYASEVMTPLGSPIEIVADSGTQRLNKPAVITMKLEDDEIQGLKKGDAYAIYHDGGNWQPIKPHVDLDKKTLTFKTYHVSIFGKAKVTLDGMIMMYASDKAIESWLQEQYGETEDPAQIAKWVSLWKNEEVKGAYNAYKNGASGEWGYNVKKGDFEEVWKQMKGAARQLELQEIKAQEKAEFGIGFGDFTGTLADEQKEDIRALVKPDLQSQFEQRLNSEESIQKNEDQIKMVLGMYKDAGFIEKGQLGWGESHELEQRLDQLVAFSQKVLRDTGREEFVDGSMHSKEKVSLEELKIISLDWFADEQAQERWKKYTAKVEEIYGLKIMPQMSDIVGDWNTCTLYITEFILPEFTPEELEAQGCDLEGVDIEQVIEEALAEIKRTPTMGTMTITLDENGQGTMNVITEGDELPMNAVYKDGTIRAEHSSEEDGDVLFMGDFSKRGDKIAAEGTWQITVPEEKEMVIKGTWFAVK</sequence>
<gene>
    <name evidence="1" type="ORF">CLIT_10c03880</name>
</gene>
<dbReference type="STRING" id="1121324.CLIT_10c03880"/>
<accession>A0A069RF87</accession>